<comment type="caution">
    <text evidence="1">The sequence shown here is derived from an EMBL/GenBank/DDBJ whole genome shotgun (WGS) entry which is preliminary data.</text>
</comment>
<reference evidence="1" key="1">
    <citation type="submission" date="2021-06" db="EMBL/GenBank/DDBJ databases">
        <authorList>
            <person name="Kallberg Y."/>
            <person name="Tangrot J."/>
            <person name="Rosling A."/>
        </authorList>
    </citation>
    <scope>NUCLEOTIDE SEQUENCE</scope>
    <source>
        <strain evidence="1">IL203A</strain>
    </source>
</reference>
<sequence>MENSLQTLIDLKDYPIDEASLDLDEEIITTSIFFPRSEPECVI</sequence>
<protein>
    <submittedName>
        <fullName evidence="1">11562_t:CDS:1</fullName>
    </submittedName>
</protein>
<dbReference type="Proteomes" id="UP000789702">
    <property type="component" value="Unassembled WGS sequence"/>
</dbReference>
<dbReference type="EMBL" id="CAJVPU010000319">
    <property type="protein sequence ID" value="CAG8446806.1"/>
    <property type="molecule type" value="Genomic_DNA"/>
</dbReference>
<organism evidence="1 2">
    <name type="scientific">Dentiscutata heterogama</name>
    <dbReference type="NCBI Taxonomy" id="1316150"/>
    <lineage>
        <taxon>Eukaryota</taxon>
        <taxon>Fungi</taxon>
        <taxon>Fungi incertae sedis</taxon>
        <taxon>Mucoromycota</taxon>
        <taxon>Glomeromycotina</taxon>
        <taxon>Glomeromycetes</taxon>
        <taxon>Diversisporales</taxon>
        <taxon>Gigasporaceae</taxon>
        <taxon>Dentiscutata</taxon>
    </lineage>
</organism>
<proteinExistence type="predicted"/>
<accession>A0ACA9K1W0</accession>
<name>A0ACA9K1W0_9GLOM</name>
<gene>
    <name evidence="1" type="ORF">DHETER_LOCUS613</name>
</gene>
<evidence type="ECO:0000313" key="1">
    <source>
        <dbReference type="EMBL" id="CAG8446806.1"/>
    </source>
</evidence>
<keyword evidence="2" id="KW-1185">Reference proteome</keyword>
<evidence type="ECO:0000313" key="2">
    <source>
        <dbReference type="Proteomes" id="UP000789702"/>
    </source>
</evidence>